<evidence type="ECO:0000256" key="8">
    <source>
        <dbReference type="PROSITE-ProRule" id="PRU01263"/>
    </source>
</evidence>
<evidence type="ECO:0000256" key="4">
    <source>
        <dbReference type="ARBA" id="ARBA00022771"/>
    </source>
</evidence>
<keyword evidence="5 8" id="KW-0862">Zinc</keyword>
<dbReference type="EMBL" id="FZQP02007014">
    <property type="protein sequence ID" value="VVD05752.1"/>
    <property type="molecule type" value="Genomic_DNA"/>
</dbReference>
<evidence type="ECO:0000313" key="12">
    <source>
        <dbReference type="Proteomes" id="UP000324832"/>
    </source>
</evidence>
<evidence type="ECO:0000313" key="11">
    <source>
        <dbReference type="EMBL" id="VVD05752.1"/>
    </source>
</evidence>
<dbReference type="PANTHER" id="PTHR24376">
    <property type="entry name" value="ZINC FINGER PROTEIN"/>
    <property type="match status" value="1"/>
</dbReference>
<feature type="binding site" evidence="8">
    <location>
        <position position="56"/>
    </location>
    <ligand>
        <name>Zn(2+)</name>
        <dbReference type="ChEBI" id="CHEBI:29105"/>
    </ligand>
</feature>
<evidence type="ECO:0000259" key="10">
    <source>
        <dbReference type="PROSITE" id="PS51915"/>
    </source>
</evidence>
<sequence>MDIDKDFLSYCRLCLDIESKHISIFTDSSVSTHVRSCLDINISVDDNLPKDICETCVSQLNSFYNFQLNAQCSQDWLESILQEKQKAAETKTFVQPLPDSEYNSDSLLEFLNNTENIEEYLNNLGKEDIPVIVNMLDRTEANTTSISKNQFSPKKSSKTIDNMDIDVLDSEKEVVKEILMKDSEKNKSEQSHLCFACQTVTNNIQELSKHLSICDSASRTCVLCKTLFDSKQKMLQHILTHNITAPMTCTCGKLFETKEALISHIKYCNIDHIAAMGFVYRCKKCGVTYPERFQLYRHVKKHILQEEERMCDICGHILNGTDALLNHRKVQHGKSNNILYKCKKCTNFTTLNRKEMYRHIQTQHTDKDTRHLCDTCGRCFSSQVTLHRHLTTHNQNNMCTVKGMENINGFHKEFAISNPKVRQQVGLYDLYNGFWLEMEERCTSEDTRVVHHYGHVSKLRLHSCRESQNLLANC</sequence>
<proteinExistence type="predicted"/>
<evidence type="ECO:0000256" key="7">
    <source>
        <dbReference type="PROSITE-ProRule" id="PRU00042"/>
    </source>
</evidence>
<dbReference type="AlphaFoldDB" id="A0A5E4R954"/>
<feature type="binding site" evidence="8">
    <location>
        <position position="11"/>
    </location>
    <ligand>
        <name>Zn(2+)</name>
        <dbReference type="ChEBI" id="CHEBI:29105"/>
    </ligand>
</feature>
<evidence type="ECO:0000256" key="2">
    <source>
        <dbReference type="ARBA" id="ARBA00022723"/>
    </source>
</evidence>
<feature type="domain" description="ZAD" evidence="10">
    <location>
        <begin position="9"/>
        <end position="80"/>
    </location>
</feature>
<feature type="binding site" evidence="8">
    <location>
        <position position="53"/>
    </location>
    <ligand>
        <name>Zn(2+)</name>
        <dbReference type="ChEBI" id="CHEBI:29105"/>
    </ligand>
</feature>
<dbReference type="SMART" id="SM00355">
    <property type="entry name" value="ZnF_C2H2"/>
    <property type="match status" value="5"/>
</dbReference>
<gene>
    <name evidence="11" type="ORF">LSINAPIS_LOCUS15223</name>
</gene>
<dbReference type="SUPFAM" id="SSF57667">
    <property type="entry name" value="beta-beta-alpha zinc fingers"/>
    <property type="match status" value="2"/>
</dbReference>
<comment type="subcellular location">
    <subcellularLocation>
        <location evidence="1">Nucleus</location>
    </subcellularLocation>
</comment>
<dbReference type="GO" id="GO:0005634">
    <property type="term" value="C:nucleus"/>
    <property type="evidence" value="ECO:0007669"/>
    <property type="project" value="UniProtKB-SubCell"/>
</dbReference>
<dbReference type="Proteomes" id="UP000324832">
    <property type="component" value="Unassembled WGS sequence"/>
</dbReference>
<keyword evidence="2 8" id="KW-0479">Metal-binding</keyword>
<dbReference type="GO" id="GO:0008270">
    <property type="term" value="F:zinc ion binding"/>
    <property type="evidence" value="ECO:0007669"/>
    <property type="project" value="UniProtKB-UniRule"/>
</dbReference>
<evidence type="ECO:0000256" key="3">
    <source>
        <dbReference type="ARBA" id="ARBA00022737"/>
    </source>
</evidence>
<evidence type="ECO:0000256" key="6">
    <source>
        <dbReference type="ARBA" id="ARBA00023242"/>
    </source>
</evidence>
<dbReference type="InterPro" id="IPR012934">
    <property type="entry name" value="Znf_AD"/>
</dbReference>
<feature type="binding site" evidence="8">
    <location>
        <position position="14"/>
    </location>
    <ligand>
        <name>Zn(2+)</name>
        <dbReference type="ChEBI" id="CHEBI:29105"/>
    </ligand>
</feature>
<dbReference type="InterPro" id="IPR013087">
    <property type="entry name" value="Znf_C2H2_type"/>
</dbReference>
<keyword evidence="12" id="KW-1185">Reference proteome</keyword>
<evidence type="ECO:0000259" key="9">
    <source>
        <dbReference type="PROSITE" id="PS50157"/>
    </source>
</evidence>
<dbReference type="Pfam" id="PF00096">
    <property type="entry name" value="zf-C2H2"/>
    <property type="match status" value="1"/>
</dbReference>
<dbReference type="Gene3D" id="3.40.1800.20">
    <property type="match status" value="1"/>
</dbReference>
<dbReference type="PROSITE" id="PS51915">
    <property type="entry name" value="ZAD"/>
    <property type="match status" value="1"/>
</dbReference>
<dbReference type="Pfam" id="PF07776">
    <property type="entry name" value="zf-AD"/>
    <property type="match status" value="1"/>
</dbReference>
<dbReference type="PANTHER" id="PTHR24376:SF235">
    <property type="entry name" value="C2H2-TYPE DOMAIN-CONTAINING PROTEIN"/>
    <property type="match status" value="1"/>
</dbReference>
<keyword evidence="3" id="KW-0677">Repeat</keyword>
<evidence type="ECO:0000256" key="5">
    <source>
        <dbReference type="ARBA" id="ARBA00022833"/>
    </source>
</evidence>
<evidence type="ECO:0008006" key="13">
    <source>
        <dbReference type="Google" id="ProtNLM"/>
    </source>
</evidence>
<dbReference type="GO" id="GO:0000978">
    <property type="term" value="F:RNA polymerase II cis-regulatory region sequence-specific DNA binding"/>
    <property type="evidence" value="ECO:0007669"/>
    <property type="project" value="TreeGrafter"/>
</dbReference>
<feature type="domain" description="C2H2-type" evidence="9">
    <location>
        <begin position="371"/>
        <end position="398"/>
    </location>
</feature>
<protein>
    <recommendedName>
        <fullName evidence="13">ZAD domain-containing protein</fullName>
    </recommendedName>
</protein>
<dbReference type="PROSITE" id="PS00028">
    <property type="entry name" value="ZINC_FINGER_C2H2_1"/>
    <property type="match status" value="4"/>
</dbReference>
<name>A0A5E4R954_9NEOP</name>
<dbReference type="InterPro" id="IPR036236">
    <property type="entry name" value="Znf_C2H2_sf"/>
</dbReference>
<dbReference type="Gene3D" id="3.30.160.60">
    <property type="entry name" value="Classic Zinc Finger"/>
    <property type="match status" value="3"/>
</dbReference>
<dbReference type="SUPFAM" id="SSF57716">
    <property type="entry name" value="Glucocorticoid receptor-like (DNA-binding domain)"/>
    <property type="match status" value="1"/>
</dbReference>
<dbReference type="SMART" id="SM00868">
    <property type="entry name" value="zf-AD"/>
    <property type="match status" value="1"/>
</dbReference>
<feature type="domain" description="C2H2-type" evidence="9">
    <location>
        <begin position="280"/>
        <end position="307"/>
    </location>
</feature>
<dbReference type="GO" id="GO:0001228">
    <property type="term" value="F:DNA-binding transcription activator activity, RNA polymerase II-specific"/>
    <property type="evidence" value="ECO:0007669"/>
    <property type="project" value="TreeGrafter"/>
</dbReference>
<dbReference type="PROSITE" id="PS50157">
    <property type="entry name" value="ZINC_FINGER_C2H2_2"/>
    <property type="match status" value="2"/>
</dbReference>
<organism evidence="11 12">
    <name type="scientific">Leptidea sinapis</name>
    <dbReference type="NCBI Taxonomy" id="189913"/>
    <lineage>
        <taxon>Eukaryota</taxon>
        <taxon>Metazoa</taxon>
        <taxon>Ecdysozoa</taxon>
        <taxon>Arthropoda</taxon>
        <taxon>Hexapoda</taxon>
        <taxon>Insecta</taxon>
        <taxon>Pterygota</taxon>
        <taxon>Neoptera</taxon>
        <taxon>Endopterygota</taxon>
        <taxon>Lepidoptera</taxon>
        <taxon>Glossata</taxon>
        <taxon>Ditrysia</taxon>
        <taxon>Papilionoidea</taxon>
        <taxon>Pieridae</taxon>
        <taxon>Dismorphiinae</taxon>
        <taxon>Leptidea</taxon>
    </lineage>
</organism>
<keyword evidence="4 7" id="KW-0863">Zinc-finger</keyword>
<evidence type="ECO:0000256" key="1">
    <source>
        <dbReference type="ARBA" id="ARBA00004123"/>
    </source>
</evidence>
<reference evidence="11 12" key="1">
    <citation type="submission" date="2017-07" db="EMBL/GenBank/DDBJ databases">
        <authorList>
            <person name="Talla V."/>
            <person name="Backstrom N."/>
        </authorList>
    </citation>
    <scope>NUCLEOTIDE SEQUENCE [LARGE SCALE GENOMIC DNA]</scope>
</reference>
<keyword evidence="6" id="KW-0539">Nucleus</keyword>
<accession>A0A5E4R954</accession>